<reference evidence="1" key="1">
    <citation type="journal article" date="2021" name="PeerJ">
        <title>Extensive microbial diversity within the chicken gut microbiome revealed by metagenomics and culture.</title>
        <authorList>
            <person name="Gilroy R."/>
            <person name="Ravi A."/>
            <person name="Getino M."/>
            <person name="Pursley I."/>
            <person name="Horton D.L."/>
            <person name="Alikhan N.F."/>
            <person name="Baker D."/>
            <person name="Gharbi K."/>
            <person name="Hall N."/>
            <person name="Watson M."/>
            <person name="Adriaenssens E.M."/>
            <person name="Foster-Nyarko E."/>
            <person name="Jarju S."/>
            <person name="Secka A."/>
            <person name="Antonio M."/>
            <person name="Oren A."/>
            <person name="Chaudhuri R.R."/>
            <person name="La Ragione R."/>
            <person name="Hildebrand F."/>
            <person name="Pallen M.J."/>
        </authorList>
    </citation>
    <scope>NUCLEOTIDE SEQUENCE</scope>
    <source>
        <strain evidence="1">CHK173-259</strain>
    </source>
</reference>
<name>A0A9D1U3V2_9LACO</name>
<comment type="caution">
    <text evidence="1">The sequence shown here is derived from an EMBL/GenBank/DDBJ whole genome shotgun (WGS) entry which is preliminary data.</text>
</comment>
<proteinExistence type="predicted"/>
<gene>
    <name evidence="1" type="ORF">H9875_00115</name>
</gene>
<dbReference type="AlphaFoldDB" id="A0A9D1U3V2"/>
<accession>A0A9D1U3V2</accession>
<dbReference type="EMBL" id="DXGJ01000002">
    <property type="protein sequence ID" value="HIW71006.1"/>
    <property type="molecule type" value="Genomic_DNA"/>
</dbReference>
<reference evidence="1" key="2">
    <citation type="submission" date="2021-04" db="EMBL/GenBank/DDBJ databases">
        <authorList>
            <person name="Gilroy R."/>
        </authorList>
    </citation>
    <scope>NUCLEOTIDE SEQUENCE</scope>
    <source>
        <strain evidence="1">CHK173-259</strain>
    </source>
</reference>
<evidence type="ECO:0000313" key="2">
    <source>
        <dbReference type="Proteomes" id="UP000886822"/>
    </source>
</evidence>
<sequence length="107" mass="12529">MAQNAAGATATPKMQMSPERAHEVVLMTQRIRQNFPELATIPDDRLLYATWRSFKRIDQTSDSDYHTMAGVFFREFDRHLLNYQFSKAGEDDVVRHRFFAIITDLFQ</sequence>
<organism evidence="1 2">
    <name type="scientific">Candidatus Levilactobacillus faecigallinarum</name>
    <dbReference type="NCBI Taxonomy" id="2838638"/>
    <lineage>
        <taxon>Bacteria</taxon>
        <taxon>Bacillati</taxon>
        <taxon>Bacillota</taxon>
        <taxon>Bacilli</taxon>
        <taxon>Lactobacillales</taxon>
        <taxon>Lactobacillaceae</taxon>
        <taxon>Levilactobacillus</taxon>
    </lineage>
</organism>
<evidence type="ECO:0000313" key="1">
    <source>
        <dbReference type="EMBL" id="HIW71006.1"/>
    </source>
</evidence>
<dbReference type="Proteomes" id="UP000886822">
    <property type="component" value="Unassembled WGS sequence"/>
</dbReference>
<protein>
    <submittedName>
        <fullName evidence="1">Uncharacterized protein</fullName>
    </submittedName>
</protein>